<gene>
    <name evidence="2" type="ORF">JOE69_002894</name>
</gene>
<dbReference type="Proteomes" id="UP001185069">
    <property type="component" value="Unassembled WGS sequence"/>
</dbReference>
<name>A0ABU1JDY7_9MICC</name>
<evidence type="ECO:0000256" key="1">
    <source>
        <dbReference type="SAM" id="MobiDB-lite"/>
    </source>
</evidence>
<evidence type="ECO:0000313" key="3">
    <source>
        <dbReference type="Proteomes" id="UP001185069"/>
    </source>
</evidence>
<accession>A0ABU1JDY7</accession>
<reference evidence="2 3" key="1">
    <citation type="submission" date="2023-07" db="EMBL/GenBank/DDBJ databases">
        <title>Sequencing the genomes of 1000 actinobacteria strains.</title>
        <authorList>
            <person name="Klenk H.-P."/>
        </authorList>
    </citation>
    <scope>NUCLEOTIDE SEQUENCE [LARGE SCALE GENOMIC DNA]</scope>
    <source>
        <strain evidence="2 3">DSM 14555</strain>
    </source>
</reference>
<comment type="caution">
    <text evidence="2">The sequence shown here is derived from an EMBL/GenBank/DDBJ whole genome shotgun (WGS) entry which is preliminary data.</text>
</comment>
<dbReference type="RefSeq" id="WP_309799864.1">
    <property type="nucleotide sequence ID" value="NZ_BAAAHY010000004.1"/>
</dbReference>
<evidence type="ECO:0008006" key="4">
    <source>
        <dbReference type="Google" id="ProtNLM"/>
    </source>
</evidence>
<evidence type="ECO:0000313" key="2">
    <source>
        <dbReference type="EMBL" id="MDR6270656.1"/>
    </source>
</evidence>
<dbReference type="CDD" id="cd00093">
    <property type="entry name" value="HTH_XRE"/>
    <property type="match status" value="1"/>
</dbReference>
<sequence length="218" mass="24433">MEKPQQTPEGKAIASRQRALGISTRAAARKVGLSEARWRQIVNGYQNVGQGLMVPVIGPAETVARMARSLDLSSEYFQEIGREDVAAEMVGQSWAEHIASNPAPEFDPERELQHYEDSATARDFHLWIDTGQDNEGKRDQGGRFLSWFSDEELAREVLRRMRRKPKKEAGTPVDETGQVEHSDLYGLAAHPPLDTEEAQERRDGDVRGEESQEAPAHD</sequence>
<protein>
    <recommendedName>
        <fullName evidence="4">HTH cro/C1-type domain-containing protein</fullName>
    </recommendedName>
</protein>
<keyword evidence="3" id="KW-1185">Reference proteome</keyword>
<dbReference type="EMBL" id="JAVDQF010000001">
    <property type="protein sequence ID" value="MDR6270656.1"/>
    <property type="molecule type" value="Genomic_DNA"/>
</dbReference>
<feature type="region of interest" description="Disordered" evidence="1">
    <location>
        <begin position="161"/>
        <end position="218"/>
    </location>
</feature>
<proteinExistence type="predicted"/>
<feature type="compositionally biased region" description="Basic and acidic residues" evidence="1">
    <location>
        <begin position="198"/>
        <end position="218"/>
    </location>
</feature>
<organism evidence="2 3">
    <name type="scientific">Arthrobacter russicus</name>
    <dbReference type="NCBI Taxonomy" id="172040"/>
    <lineage>
        <taxon>Bacteria</taxon>
        <taxon>Bacillati</taxon>
        <taxon>Actinomycetota</taxon>
        <taxon>Actinomycetes</taxon>
        <taxon>Micrococcales</taxon>
        <taxon>Micrococcaceae</taxon>
        <taxon>Arthrobacter</taxon>
    </lineage>
</organism>
<dbReference type="InterPro" id="IPR001387">
    <property type="entry name" value="Cro/C1-type_HTH"/>
</dbReference>